<proteinExistence type="predicted"/>
<name>A0ACC6UXY2_9CREN</name>
<evidence type="ECO:0000313" key="1">
    <source>
        <dbReference type="EMBL" id="MFB6489662.1"/>
    </source>
</evidence>
<keyword evidence="1" id="KW-0238">DNA-binding</keyword>
<gene>
    <name evidence="1" type="ORF">TU35_000185</name>
</gene>
<accession>A0ACC6UXY2</accession>
<dbReference type="Proteomes" id="UP000033636">
    <property type="component" value="Unassembled WGS sequence"/>
</dbReference>
<reference evidence="1" key="1">
    <citation type="submission" date="2024-07" db="EMBL/GenBank/DDBJ databases">
        <title>Metagenome and Metagenome-Assembled Genomes of Archaea from a hot spring from the geothermal field of Los Azufres, Mexico.</title>
        <authorList>
            <person name="Marin-Paredes R."/>
            <person name="Martinez-Romero E."/>
            <person name="Servin-Garciduenas L.E."/>
        </authorList>
    </citation>
    <scope>NUCLEOTIDE SEQUENCE</scope>
</reference>
<evidence type="ECO:0000313" key="2">
    <source>
        <dbReference type="Proteomes" id="UP000033636"/>
    </source>
</evidence>
<protein>
    <submittedName>
        <fullName evidence="1">DNA-binding protein</fullName>
    </submittedName>
</protein>
<sequence>MAIADTSFLVDWARYSKRDLLFRVFDVVWILEAVLGEVRSEPTLTWISEGLASGSMSLMPELPEYREEAFRLMEASRRYKRLDYPEAYCIAVAAARGLIALSENGAAYMAQYTIVNARVWRAFEVLWELRRRGLIGSDEVYIYQDETRHKFPRVDLERWRTS</sequence>
<organism evidence="1 2">
    <name type="scientific">Thermoproteus sp. AZ2</name>
    <dbReference type="NCBI Taxonomy" id="1609232"/>
    <lineage>
        <taxon>Archaea</taxon>
        <taxon>Thermoproteota</taxon>
        <taxon>Thermoprotei</taxon>
        <taxon>Thermoproteales</taxon>
        <taxon>Thermoproteaceae</taxon>
        <taxon>Thermoproteus</taxon>
    </lineage>
</organism>
<comment type="caution">
    <text evidence="1">The sequence shown here is derived from an EMBL/GenBank/DDBJ whole genome shotgun (WGS) entry which is preliminary data.</text>
</comment>
<dbReference type="EMBL" id="JZWT02000001">
    <property type="protein sequence ID" value="MFB6489662.1"/>
    <property type="molecule type" value="Genomic_DNA"/>
</dbReference>